<dbReference type="GO" id="GO:0004386">
    <property type="term" value="F:helicase activity"/>
    <property type="evidence" value="ECO:0007669"/>
    <property type="project" value="InterPro"/>
</dbReference>
<organism evidence="3 4">
    <name type="scientific">Hypocrea atroviridis (strain ATCC 20476 / IMI 206040)</name>
    <name type="common">Trichoderma atroviride</name>
    <dbReference type="NCBI Taxonomy" id="452589"/>
    <lineage>
        <taxon>Eukaryota</taxon>
        <taxon>Fungi</taxon>
        <taxon>Dikarya</taxon>
        <taxon>Ascomycota</taxon>
        <taxon>Pezizomycotina</taxon>
        <taxon>Sordariomycetes</taxon>
        <taxon>Hypocreomycetidae</taxon>
        <taxon>Hypocreales</taxon>
        <taxon>Hypocreaceae</taxon>
        <taxon>Trichoderma</taxon>
    </lineage>
</organism>
<evidence type="ECO:0000313" key="3">
    <source>
        <dbReference type="EMBL" id="EHK40556.1"/>
    </source>
</evidence>
<feature type="coiled-coil region" evidence="1">
    <location>
        <begin position="166"/>
        <end position="196"/>
    </location>
</feature>
<evidence type="ECO:0000313" key="4">
    <source>
        <dbReference type="Proteomes" id="UP000005426"/>
    </source>
</evidence>
<dbReference type="Pfam" id="PF13086">
    <property type="entry name" value="AAA_11"/>
    <property type="match status" value="1"/>
</dbReference>
<evidence type="ECO:0000256" key="1">
    <source>
        <dbReference type="SAM" id="Coils"/>
    </source>
</evidence>
<gene>
    <name evidence="3" type="ORF">TRIATDRAFT_148697</name>
</gene>
<feature type="domain" description="DNA2/NAM7 helicase helicase" evidence="2">
    <location>
        <begin position="401"/>
        <end position="675"/>
    </location>
</feature>
<dbReference type="EMBL" id="ABDG02000027">
    <property type="protein sequence ID" value="EHK40556.1"/>
    <property type="molecule type" value="Genomic_DNA"/>
</dbReference>
<protein>
    <recommendedName>
        <fullName evidence="2">DNA2/NAM7 helicase helicase domain-containing protein</fullName>
    </recommendedName>
</protein>
<dbReference type="HOGENOM" id="CLU_014933_0_0_1"/>
<keyword evidence="1" id="KW-0175">Coiled coil</keyword>
<accession>G9P5P4</accession>
<sequence>MESTSKTIDLKIVPTETPVKTPVDQFPDQPVVESAGHCGRRSRRNACRKGKFDDLDYDNVTYEGVDRTSTAGSAARTFVSRDERTLSLVVGVVEEGIWQVKQAIACAEIPFQATMFPIPGTEWKPHASDIDVYGIEANNRPRAYMLTIILDEGFNRELLPQVGLATSKADKELSKAQRKLDKLEEREADEEEIEEQRTITEAVYDSTYMEHATTSVYGYISRISAHITLRTPNTTDDVRRMIQAQLIAEELRAQPGEDEVAHMKRIRTWLGQQRNIIRPLADWPSNFKPPPFIVDAPHKVPLHLGAYFATITRGEKKILARIEYDFDDKSLCYEANAINLMNNVETNSSAAEWWEYILAFNPDLITQESDLWERFPGIADGAANGRFVGQHLEAARILKKTNQGKVIIAGGPGSGKTSFGILIAQAVVEGGVVDTLPTPIPSAASLTWVELERRLNEQTNVLRKALVVWTAPQNAQVLDATIRLHKAIPGGIIIKVHTWKAEVAALLDAEVRTPKVIEPGPNATATERTIARLLNTFYTKEFNKHSPAADPYSISSQLRARAMADPEANRLMFEVWEMRVNDPVVFETNCSEITARFTRIMKDFVRSANVLVGTPVAIKILFDHLSSRSEALRPDLIINDEAGRSTEAMSLVPLAKFPETPTLWLGDGKQLGPMTPAAFDSVDKPLFQDQRGMSLLKRAQETGNADFTF</sequence>
<name>G9P5P4_HYPAI</name>
<dbReference type="STRING" id="452589.G9P5P4"/>
<dbReference type="Proteomes" id="UP000005426">
    <property type="component" value="Unassembled WGS sequence"/>
</dbReference>
<keyword evidence="4" id="KW-1185">Reference proteome</keyword>
<evidence type="ECO:0000259" key="2">
    <source>
        <dbReference type="Pfam" id="PF13086"/>
    </source>
</evidence>
<dbReference type="Gene3D" id="3.40.50.300">
    <property type="entry name" value="P-loop containing nucleotide triphosphate hydrolases"/>
    <property type="match status" value="1"/>
</dbReference>
<dbReference type="OrthoDB" id="4900277at2759"/>
<dbReference type="SUPFAM" id="SSF52540">
    <property type="entry name" value="P-loop containing nucleoside triphosphate hydrolases"/>
    <property type="match status" value="1"/>
</dbReference>
<dbReference type="OMA" id="VWTAPQN"/>
<proteinExistence type="predicted"/>
<comment type="caution">
    <text evidence="3">The sequence shown here is derived from an EMBL/GenBank/DDBJ whole genome shotgun (WGS) entry which is preliminary data.</text>
</comment>
<dbReference type="AlphaFoldDB" id="G9P5P4"/>
<reference evidence="3 4" key="1">
    <citation type="journal article" date="2011" name="Genome Biol.">
        <title>Comparative genome sequence analysis underscores mycoparasitism as the ancestral life style of Trichoderma.</title>
        <authorList>
            <person name="Kubicek C.P."/>
            <person name="Herrera-Estrella A."/>
            <person name="Seidl-Seiboth V."/>
            <person name="Martinez D.A."/>
            <person name="Druzhinina I.S."/>
            <person name="Thon M."/>
            <person name="Zeilinger S."/>
            <person name="Casas-Flores S."/>
            <person name="Horwitz B.A."/>
            <person name="Mukherjee P.K."/>
            <person name="Mukherjee M."/>
            <person name="Kredics L."/>
            <person name="Alcaraz L.D."/>
            <person name="Aerts A."/>
            <person name="Antal Z."/>
            <person name="Atanasova L."/>
            <person name="Cervantes-Badillo M.G."/>
            <person name="Challacombe J."/>
            <person name="Chertkov O."/>
            <person name="McCluskey K."/>
            <person name="Coulpier F."/>
            <person name="Deshpande N."/>
            <person name="von Doehren H."/>
            <person name="Ebbole D.J."/>
            <person name="Esquivel-Naranjo E.U."/>
            <person name="Fekete E."/>
            <person name="Flipphi M."/>
            <person name="Glaser F."/>
            <person name="Gomez-Rodriguez E.Y."/>
            <person name="Gruber S."/>
            <person name="Han C."/>
            <person name="Henrissat B."/>
            <person name="Hermosa R."/>
            <person name="Hernandez-Onate M."/>
            <person name="Karaffa L."/>
            <person name="Kosti I."/>
            <person name="Le Crom S."/>
            <person name="Lindquist E."/>
            <person name="Lucas S."/>
            <person name="Luebeck M."/>
            <person name="Luebeck P.S."/>
            <person name="Margeot A."/>
            <person name="Metz B."/>
            <person name="Misra M."/>
            <person name="Nevalainen H."/>
            <person name="Omann M."/>
            <person name="Packer N."/>
            <person name="Perrone G."/>
            <person name="Uresti-Rivera E.E."/>
            <person name="Salamov A."/>
            <person name="Schmoll M."/>
            <person name="Seiboth B."/>
            <person name="Shapiro H."/>
            <person name="Sukno S."/>
            <person name="Tamayo-Ramos J.A."/>
            <person name="Tisch D."/>
            <person name="Wiest A."/>
            <person name="Wilkinson H.H."/>
            <person name="Zhang M."/>
            <person name="Coutinho P.M."/>
            <person name="Kenerley C.M."/>
            <person name="Monte E."/>
            <person name="Baker S.E."/>
            <person name="Grigoriev I.V."/>
        </authorList>
    </citation>
    <scope>NUCLEOTIDE SEQUENCE [LARGE SCALE GENOMIC DNA]</scope>
    <source>
        <strain evidence="4">ATCC 20476 / IMI 206040</strain>
    </source>
</reference>
<dbReference type="InterPro" id="IPR027417">
    <property type="entry name" value="P-loop_NTPase"/>
</dbReference>
<dbReference type="InterPro" id="IPR041677">
    <property type="entry name" value="DNA2/NAM7_AAA_11"/>
</dbReference>
<dbReference type="eggNOG" id="KOG1802">
    <property type="taxonomic scope" value="Eukaryota"/>
</dbReference>